<protein>
    <submittedName>
        <fullName evidence="14">Sensory neuron membrane protein 1-2</fullName>
    </submittedName>
</protein>
<keyword evidence="11" id="KW-0325">Glycoprotein</keyword>
<organism evidence="14">
    <name type="scientific">Cyrtorhinus lividipennis</name>
    <dbReference type="NCBI Taxonomy" id="1032904"/>
    <lineage>
        <taxon>Eukaryota</taxon>
        <taxon>Metazoa</taxon>
        <taxon>Ecdysozoa</taxon>
        <taxon>Arthropoda</taxon>
        <taxon>Hexapoda</taxon>
        <taxon>Insecta</taxon>
        <taxon>Pterygota</taxon>
        <taxon>Neoptera</taxon>
        <taxon>Paraneoptera</taxon>
        <taxon>Hemiptera</taxon>
        <taxon>Heteroptera</taxon>
        <taxon>Panheteroptera</taxon>
        <taxon>Cimicomorpha</taxon>
        <taxon>Miridae</taxon>
        <taxon>Orthotylini</taxon>
        <taxon>Cyrtorhinus</taxon>
    </lineage>
</organism>
<evidence type="ECO:0000256" key="12">
    <source>
        <dbReference type="SAM" id="MobiDB-lite"/>
    </source>
</evidence>
<evidence type="ECO:0000256" key="1">
    <source>
        <dbReference type="ARBA" id="ARBA00004651"/>
    </source>
</evidence>
<evidence type="ECO:0000313" key="14">
    <source>
        <dbReference type="EMBL" id="AXU25117.1"/>
    </source>
</evidence>
<evidence type="ECO:0000256" key="9">
    <source>
        <dbReference type="ARBA" id="ARBA00023157"/>
    </source>
</evidence>
<dbReference type="GO" id="GO:0005044">
    <property type="term" value="F:scavenger receptor activity"/>
    <property type="evidence" value="ECO:0007669"/>
    <property type="project" value="TreeGrafter"/>
</dbReference>
<evidence type="ECO:0000256" key="2">
    <source>
        <dbReference type="ARBA" id="ARBA00010532"/>
    </source>
</evidence>
<keyword evidence="7 13" id="KW-1133">Transmembrane helix</keyword>
<keyword evidence="6" id="KW-0552">Olfaction</keyword>
<sequence>MPSSRPKMSKTGSKMSKTRSKLKHSSDSGISSSLPPMPPKYRQYPPMTVIPEKEKRNDSPVFTNIMERLKEVPTRIKEAPPKKFGKFGAVLAVGGAAFGWIIFPYVLYRSLTGVMNLEPGGEVYEKWKVVPFALDFNMYIFNVTNPDEVMNGAKPILQQVGPYRYEEWKTKEGIVDDPANDEMTYSNVNTFYFKKQETLPLTGDELVTIPHLPMMVSNAGTKITKYDCRVCD</sequence>
<name>A0A346TI34_9HEMI</name>
<comment type="similarity">
    <text evidence="2">Belongs to the CD36 family.</text>
</comment>
<keyword evidence="10" id="KW-0675">Receptor</keyword>
<keyword evidence="4" id="KW-0716">Sensory transduction</keyword>
<dbReference type="AlphaFoldDB" id="A0A346TI34"/>
<evidence type="ECO:0000256" key="3">
    <source>
        <dbReference type="ARBA" id="ARBA00022475"/>
    </source>
</evidence>
<evidence type="ECO:0000256" key="11">
    <source>
        <dbReference type="ARBA" id="ARBA00023180"/>
    </source>
</evidence>
<proteinExistence type="evidence at transcript level"/>
<feature type="region of interest" description="Disordered" evidence="12">
    <location>
        <begin position="1"/>
        <end position="45"/>
    </location>
</feature>
<evidence type="ECO:0000256" key="7">
    <source>
        <dbReference type="ARBA" id="ARBA00022989"/>
    </source>
</evidence>
<accession>A0A346TI34</accession>
<keyword evidence="8 13" id="KW-0472">Membrane</keyword>
<dbReference type="PANTHER" id="PTHR11923">
    <property type="entry name" value="SCAVENGER RECEPTOR CLASS B TYPE-1 SR-B1"/>
    <property type="match status" value="1"/>
</dbReference>
<keyword evidence="3" id="KW-1003">Cell membrane</keyword>
<dbReference type="Pfam" id="PF01130">
    <property type="entry name" value="CD36"/>
    <property type="match status" value="1"/>
</dbReference>
<dbReference type="GO" id="GO:0005886">
    <property type="term" value="C:plasma membrane"/>
    <property type="evidence" value="ECO:0007669"/>
    <property type="project" value="UniProtKB-SubCell"/>
</dbReference>
<evidence type="ECO:0000256" key="13">
    <source>
        <dbReference type="SAM" id="Phobius"/>
    </source>
</evidence>
<dbReference type="GO" id="GO:0007608">
    <property type="term" value="P:sensory perception of smell"/>
    <property type="evidence" value="ECO:0007669"/>
    <property type="project" value="UniProtKB-KW"/>
</dbReference>
<reference evidence="14" key="2">
    <citation type="submission" date="2018-06" db="EMBL/GenBank/DDBJ databases">
        <authorList>
            <person name="Zhirakovskaya E."/>
        </authorList>
    </citation>
    <scope>NUCLEOTIDE SEQUENCE</scope>
</reference>
<dbReference type="InterPro" id="IPR002159">
    <property type="entry name" value="CD36_fam"/>
</dbReference>
<reference evidence="14" key="1">
    <citation type="journal article" date="2018" name="Sci. Rep.">
        <title>Identification and expression analysis of putative chemoreception genes from Cyrtorhinus lividipennis (Hemiptera: Miridae) antennal transcriptome.</title>
        <authorList>
            <person name="Wang G.Y."/>
            <person name="Zhu J.L."/>
            <person name="Zhou W.W."/>
            <person name="Liu S."/>
            <person name="Khairul Q.M."/>
            <person name="Ansari N.A."/>
            <person name="Zhu Z.R."/>
        </authorList>
    </citation>
    <scope>NUCLEOTIDE SEQUENCE</scope>
</reference>
<evidence type="ECO:0000256" key="5">
    <source>
        <dbReference type="ARBA" id="ARBA00022692"/>
    </source>
</evidence>
<dbReference type="PRINTS" id="PR01609">
    <property type="entry name" value="CD36FAMILY"/>
</dbReference>
<evidence type="ECO:0000256" key="6">
    <source>
        <dbReference type="ARBA" id="ARBA00022725"/>
    </source>
</evidence>
<evidence type="ECO:0000256" key="4">
    <source>
        <dbReference type="ARBA" id="ARBA00022606"/>
    </source>
</evidence>
<dbReference type="PANTHER" id="PTHR11923:SF69">
    <property type="entry name" value="SENSORY NEURON MEMBRANE PROTEIN 1"/>
    <property type="match status" value="1"/>
</dbReference>
<dbReference type="EMBL" id="MH510332">
    <property type="protein sequence ID" value="AXU25117.1"/>
    <property type="molecule type" value="mRNA"/>
</dbReference>
<keyword evidence="5 13" id="KW-0812">Transmembrane</keyword>
<feature type="compositionally biased region" description="Low complexity" evidence="12">
    <location>
        <begin position="27"/>
        <end position="45"/>
    </location>
</feature>
<feature type="transmembrane region" description="Helical" evidence="13">
    <location>
        <begin position="87"/>
        <end position="108"/>
    </location>
</feature>
<dbReference type="GO" id="GO:0005737">
    <property type="term" value="C:cytoplasm"/>
    <property type="evidence" value="ECO:0007669"/>
    <property type="project" value="TreeGrafter"/>
</dbReference>
<comment type="subcellular location">
    <subcellularLocation>
        <location evidence="1">Cell membrane</location>
        <topology evidence="1">Multi-pass membrane protein</topology>
    </subcellularLocation>
</comment>
<keyword evidence="9" id="KW-1015">Disulfide bond</keyword>
<evidence type="ECO:0000256" key="10">
    <source>
        <dbReference type="ARBA" id="ARBA00023170"/>
    </source>
</evidence>
<evidence type="ECO:0000256" key="8">
    <source>
        <dbReference type="ARBA" id="ARBA00023136"/>
    </source>
</evidence>